<keyword evidence="2" id="KW-1185">Reference proteome</keyword>
<keyword evidence="1" id="KW-0732">Signal</keyword>
<dbReference type="GeneID" id="107227473"/>
<dbReference type="RefSeq" id="XP_015524107.1">
    <property type="nucleotide sequence ID" value="XM_015668621.2"/>
</dbReference>
<dbReference type="InParanoid" id="A0A6J0CC11"/>
<proteinExistence type="predicted"/>
<evidence type="ECO:0000313" key="2">
    <source>
        <dbReference type="Proteomes" id="UP000829291"/>
    </source>
</evidence>
<evidence type="ECO:0000313" key="3">
    <source>
        <dbReference type="RefSeq" id="XP_015524107.1"/>
    </source>
</evidence>
<feature type="signal peptide" evidence="1">
    <location>
        <begin position="1"/>
        <end position="18"/>
    </location>
</feature>
<accession>A0A6J0CC11</accession>
<protein>
    <submittedName>
        <fullName evidence="3">Uncharacterized protein LOC107227473</fullName>
    </submittedName>
</protein>
<dbReference type="Proteomes" id="UP000829291">
    <property type="component" value="Chromosome 5"/>
</dbReference>
<dbReference type="AlphaFoldDB" id="A0A6J0CC11"/>
<feature type="chain" id="PRO_5026834938" evidence="1">
    <location>
        <begin position="19"/>
        <end position="127"/>
    </location>
</feature>
<dbReference type="KEGG" id="nlo:107227473"/>
<gene>
    <name evidence="3" type="primary">LOC107227473</name>
</gene>
<dbReference type="OrthoDB" id="7686894at2759"/>
<sequence>MAFNTIFLILTITSYALTMPVQVADDRHLAVAETSTQGDVSKDFAGLQEEGTTAIVGQEDSTIASTTLVPLVGQDLEKRSVEVVPKANEDLETAAGTNLLRPLFVYRQQVAYRQRIRNARRRGSRFF</sequence>
<evidence type="ECO:0000256" key="1">
    <source>
        <dbReference type="SAM" id="SignalP"/>
    </source>
</evidence>
<organism evidence="3">
    <name type="scientific">Neodiprion lecontei</name>
    <name type="common">Redheaded pine sawfly</name>
    <dbReference type="NCBI Taxonomy" id="441921"/>
    <lineage>
        <taxon>Eukaryota</taxon>
        <taxon>Metazoa</taxon>
        <taxon>Ecdysozoa</taxon>
        <taxon>Arthropoda</taxon>
        <taxon>Hexapoda</taxon>
        <taxon>Insecta</taxon>
        <taxon>Pterygota</taxon>
        <taxon>Neoptera</taxon>
        <taxon>Endopterygota</taxon>
        <taxon>Hymenoptera</taxon>
        <taxon>Tenthredinoidea</taxon>
        <taxon>Diprionidae</taxon>
        <taxon>Diprioninae</taxon>
        <taxon>Neodiprion</taxon>
    </lineage>
</organism>
<name>A0A6J0CC11_NEOLC</name>
<reference evidence="3" key="1">
    <citation type="submission" date="2025-08" db="UniProtKB">
        <authorList>
            <consortium name="RefSeq"/>
        </authorList>
    </citation>
    <scope>IDENTIFICATION</scope>
    <source>
        <tissue evidence="3">Thorax and Abdomen</tissue>
    </source>
</reference>